<dbReference type="EMBL" id="MLFT02000007">
    <property type="protein sequence ID" value="PHT43786.1"/>
    <property type="molecule type" value="Genomic_DNA"/>
</dbReference>
<dbReference type="InterPro" id="IPR012971">
    <property type="entry name" value="NOG2_N_dom"/>
</dbReference>
<sequence>MAKNKKRGRSSATSRRLKMYNNRQKRDRKGKILKHEYQSKHLQSTRIQPDPRWFSMLPPSHIRRYKQRSYHLPGCIVQADEDEVADYCLTLSTEVSHCSLLKVIDLDDPRSGVGRIRA</sequence>
<proteinExistence type="predicted"/>
<organism evidence="3 4">
    <name type="scientific">Capsicum baccatum</name>
    <name type="common">Peruvian pepper</name>
    <dbReference type="NCBI Taxonomy" id="33114"/>
    <lineage>
        <taxon>Eukaryota</taxon>
        <taxon>Viridiplantae</taxon>
        <taxon>Streptophyta</taxon>
        <taxon>Embryophyta</taxon>
        <taxon>Tracheophyta</taxon>
        <taxon>Spermatophyta</taxon>
        <taxon>Magnoliopsida</taxon>
        <taxon>eudicotyledons</taxon>
        <taxon>Gunneridae</taxon>
        <taxon>Pentapetalae</taxon>
        <taxon>asterids</taxon>
        <taxon>lamiids</taxon>
        <taxon>Solanales</taxon>
        <taxon>Solanaceae</taxon>
        <taxon>Solanoideae</taxon>
        <taxon>Capsiceae</taxon>
        <taxon>Capsicum</taxon>
    </lineage>
</organism>
<accession>A0A2G2WEV5</accession>
<evidence type="ECO:0000259" key="2">
    <source>
        <dbReference type="Pfam" id="PF08153"/>
    </source>
</evidence>
<keyword evidence="4" id="KW-1185">Reference proteome</keyword>
<reference evidence="4" key="2">
    <citation type="journal article" date="2017" name="J. Anim. Genet.">
        <title>Multiple reference genome sequences of hot pepper reveal the massive evolution of plant disease resistance genes by retroduplication.</title>
        <authorList>
            <person name="Kim S."/>
            <person name="Park J."/>
            <person name="Yeom S.-I."/>
            <person name="Kim Y.-M."/>
            <person name="Seo E."/>
            <person name="Kim K.-T."/>
            <person name="Kim M.-S."/>
            <person name="Lee J.M."/>
            <person name="Cheong K."/>
            <person name="Shin H.-S."/>
            <person name="Kim S.-B."/>
            <person name="Han K."/>
            <person name="Lee J."/>
            <person name="Park M."/>
            <person name="Lee H.-A."/>
            <person name="Lee H.-Y."/>
            <person name="Lee Y."/>
            <person name="Oh S."/>
            <person name="Lee J.H."/>
            <person name="Choi E."/>
            <person name="Choi E."/>
            <person name="Lee S.E."/>
            <person name="Jeon J."/>
            <person name="Kim H."/>
            <person name="Choi G."/>
            <person name="Song H."/>
            <person name="Lee J."/>
            <person name="Lee S.-C."/>
            <person name="Kwon J.-K."/>
            <person name="Lee H.-Y."/>
            <person name="Koo N."/>
            <person name="Hong Y."/>
            <person name="Kim R.W."/>
            <person name="Kang W.-H."/>
            <person name="Huh J.H."/>
            <person name="Kang B.-C."/>
            <person name="Yang T.-J."/>
            <person name="Lee Y.-H."/>
            <person name="Bennetzen J.L."/>
            <person name="Choi D."/>
        </authorList>
    </citation>
    <scope>NUCLEOTIDE SEQUENCE [LARGE SCALE GENOMIC DNA]</scope>
    <source>
        <strain evidence="4">cv. PBC81</strain>
    </source>
</reference>
<evidence type="ECO:0000256" key="1">
    <source>
        <dbReference type="SAM" id="MobiDB-lite"/>
    </source>
</evidence>
<dbReference type="STRING" id="33114.A0A2G2WEV5"/>
<evidence type="ECO:0000313" key="4">
    <source>
        <dbReference type="Proteomes" id="UP000224567"/>
    </source>
</evidence>
<dbReference type="Pfam" id="PF08153">
    <property type="entry name" value="NGP1NT"/>
    <property type="match status" value="1"/>
</dbReference>
<protein>
    <submittedName>
        <fullName evidence="3">Nuclear/nucleolar GTPase 2</fullName>
    </submittedName>
</protein>
<name>A0A2G2WEV5_CAPBA</name>
<dbReference type="AlphaFoldDB" id="A0A2G2WEV5"/>
<reference evidence="3 4" key="1">
    <citation type="journal article" date="2017" name="Genome Biol.">
        <title>New reference genome sequences of hot pepper reveal the massive evolution of plant disease-resistance genes by retroduplication.</title>
        <authorList>
            <person name="Kim S."/>
            <person name="Park J."/>
            <person name="Yeom S.I."/>
            <person name="Kim Y.M."/>
            <person name="Seo E."/>
            <person name="Kim K.T."/>
            <person name="Kim M.S."/>
            <person name="Lee J.M."/>
            <person name="Cheong K."/>
            <person name="Shin H.S."/>
            <person name="Kim S.B."/>
            <person name="Han K."/>
            <person name="Lee J."/>
            <person name="Park M."/>
            <person name="Lee H.A."/>
            <person name="Lee H.Y."/>
            <person name="Lee Y."/>
            <person name="Oh S."/>
            <person name="Lee J.H."/>
            <person name="Choi E."/>
            <person name="Choi E."/>
            <person name="Lee S.E."/>
            <person name="Jeon J."/>
            <person name="Kim H."/>
            <person name="Choi G."/>
            <person name="Song H."/>
            <person name="Lee J."/>
            <person name="Lee S.C."/>
            <person name="Kwon J.K."/>
            <person name="Lee H.Y."/>
            <person name="Koo N."/>
            <person name="Hong Y."/>
            <person name="Kim R.W."/>
            <person name="Kang W.H."/>
            <person name="Huh J.H."/>
            <person name="Kang B.C."/>
            <person name="Yang T.J."/>
            <person name="Lee Y.H."/>
            <person name="Bennetzen J.L."/>
            <person name="Choi D."/>
        </authorList>
    </citation>
    <scope>NUCLEOTIDE SEQUENCE [LARGE SCALE GENOMIC DNA]</scope>
    <source>
        <strain evidence="4">cv. PBC81</strain>
    </source>
</reference>
<dbReference type="Proteomes" id="UP000224567">
    <property type="component" value="Unassembled WGS sequence"/>
</dbReference>
<feature type="region of interest" description="Disordered" evidence="1">
    <location>
        <begin position="1"/>
        <end position="31"/>
    </location>
</feature>
<dbReference type="OrthoDB" id="444945at2759"/>
<feature type="domain" description="Nucleolar GTP-binding protein 2 N-terminal" evidence="2">
    <location>
        <begin position="19"/>
        <end position="55"/>
    </location>
</feature>
<gene>
    <name evidence="3" type="ORF">CQW23_17811</name>
</gene>
<comment type="caution">
    <text evidence="3">The sequence shown here is derived from an EMBL/GenBank/DDBJ whole genome shotgun (WGS) entry which is preliminary data.</text>
</comment>
<evidence type="ECO:0000313" key="3">
    <source>
        <dbReference type="EMBL" id="PHT43786.1"/>
    </source>
</evidence>